<dbReference type="AlphaFoldDB" id="A0A1I0RUH6"/>
<dbReference type="EMBL" id="FOJI01000024">
    <property type="protein sequence ID" value="SEW45114.1"/>
    <property type="molecule type" value="Genomic_DNA"/>
</dbReference>
<accession>A0A1I0RUH6</accession>
<evidence type="ECO:0000313" key="3">
    <source>
        <dbReference type="EMBL" id="SEW45114.1"/>
    </source>
</evidence>
<dbReference type="Proteomes" id="UP000199701">
    <property type="component" value="Unassembled WGS sequence"/>
</dbReference>
<dbReference type="RefSeq" id="WP_092457921.1">
    <property type="nucleotide sequence ID" value="NZ_FOJI01000024.1"/>
</dbReference>
<evidence type="ECO:0000259" key="1">
    <source>
        <dbReference type="Pfam" id="PF18983"/>
    </source>
</evidence>
<reference evidence="3 4" key="1">
    <citation type="submission" date="2016-10" db="EMBL/GenBank/DDBJ databases">
        <authorList>
            <person name="de Groot N.N."/>
        </authorList>
    </citation>
    <scope>NUCLEOTIDE SEQUENCE [LARGE SCALE GENOMIC DNA]</scope>
    <source>
        <strain evidence="3 4">DSM 9179</strain>
    </source>
</reference>
<feature type="domain" description="DUF5717" evidence="1">
    <location>
        <begin position="883"/>
        <end position="1194"/>
    </location>
</feature>
<name>A0A1I0RUH6_9FIRM</name>
<dbReference type="STRING" id="99656.SAMN05421659_12421"/>
<gene>
    <name evidence="3" type="ORF">SAMN05421659_12421</name>
</gene>
<dbReference type="InterPro" id="IPR043775">
    <property type="entry name" value="DUF5717_N"/>
</dbReference>
<evidence type="ECO:0000259" key="2">
    <source>
        <dbReference type="Pfam" id="PF18984"/>
    </source>
</evidence>
<dbReference type="Pfam" id="PF18984">
    <property type="entry name" value="DUF5717_N"/>
    <property type="match status" value="1"/>
</dbReference>
<dbReference type="OrthoDB" id="9758235at2"/>
<feature type="domain" description="DUF5717" evidence="2">
    <location>
        <begin position="1"/>
        <end position="880"/>
    </location>
</feature>
<dbReference type="Pfam" id="PF18983">
    <property type="entry name" value="DUF5717"/>
    <property type="match status" value="1"/>
</dbReference>
<protein>
    <submittedName>
        <fullName evidence="3">Uncharacterized protein</fullName>
    </submittedName>
</protein>
<proteinExistence type="predicted"/>
<evidence type="ECO:0000313" key="4">
    <source>
        <dbReference type="Proteomes" id="UP000199701"/>
    </source>
</evidence>
<dbReference type="InterPro" id="IPR043774">
    <property type="entry name" value="DUF5717_C"/>
</dbReference>
<organism evidence="3 4">
    <name type="scientific">[Clostridium] fimetarium</name>
    <dbReference type="NCBI Taxonomy" id="99656"/>
    <lineage>
        <taxon>Bacteria</taxon>
        <taxon>Bacillati</taxon>
        <taxon>Bacillota</taxon>
        <taxon>Clostridia</taxon>
        <taxon>Lachnospirales</taxon>
        <taxon>Lachnospiraceae</taxon>
    </lineage>
</organism>
<keyword evidence="4" id="KW-1185">Reference proteome</keyword>
<sequence>MKDQINRLARGEFVYETPKLTISIVDIEASIQAGSTYCHEFKIVGSSEIKGVVYSNDYRVTVDNSNFIGVENLIKYTVDLVGVEPSEIIDGQFDIISNADEISIPYSFKVIEKEIETSMGKVHNLFHFANMAQMASEEAQKLFVSKNFPEVFLKNDLNLLNIYESLNKGENIRNNIEEFLIAIHKKSFISLSLSEPKKIYKTFTENYKDVVVIRKHTWGYIELNIASDSEFIKLSLNENNLNSEIFTGNKFELEYLLDKSKMHHGKNFGRIIITSTYQELIYEIEVNNYSIGIVDEKSIDKEINMKEKKRAIYELSRKYIDFRAKRIDVKSWIDESNHILDRIRSIADKDIYFRLVQAQIYFTQQKIDTAQWLLDSVKDEILQQKAENVTIYCYYLYVNSLIKKDTQYSQEILKTVKKYYENGHDEWQLLWIMFYIDEEYDKNQSIKLARIKEQFHKGYKSPILYLEASNIINAQPMLLRVLNDFELQVINFACKYNIINEKLAQQICEICKNEKSRSKTFLRILNRVYNIYNNDQMLNVLCTNLIRNEISGPNVFEIYEQSILKNFRITKLYEFYMDSIDESKMKIFPKMVLLYFAYNNQLDYDKKAFLYANIITNKEKEKDTYSSYRKQIELFAIDQIRRGRINENLIIIYKDIWDKSILNKETAETISKILFTYKLTCHNDKIKFVIVKHKELLKEIKIPFVKHVAYIQMYTENCSIVFEDEFKVRKKDSISFEIKRLFEDMSLVNLVYDENNYDLGLLQYFCEGNRKYQKHSMGYLKMQNYLNHSNEVTPEFKRELRNSIIHYYYLEYIGDEFEQNFPEINTENLTQTESSMLIETCIMHGMYEDAYDLTLLYGYRKVKPQRLFKLCRRMIEITDYNCNEFIIGMSEYVFLGKKYDDVVLEYLVSNFNGTTKTMLEICDACYNFNIDAHELEERLISQMIFSNSKQLQLDNVFEKYYERGAKDRIVEAYLAYNSYNYFVKEKDMNENVFKILENRMFSSDEATIVCEIALLKYYSTIKLLEEKQLIFANKLLDKLCTESKIFSFFKKFENRVTLPFYAMDKTIIEFRTNPNNKVTINYITGDKNKRVDSDKKDEYVKETMKNTFEGVFTKEFTMLYGDTLEYYFTVIANGSETSTDNKKIIYDSINTLNTNGRFDFINDMLASKELHDMATLHKLMHGYCVQDYVTGVVFKPL</sequence>